<evidence type="ECO:0000313" key="3">
    <source>
        <dbReference type="EMBL" id="KAK8980898.1"/>
    </source>
</evidence>
<dbReference type="SUPFAM" id="SSF52058">
    <property type="entry name" value="L domain-like"/>
    <property type="match status" value="1"/>
</dbReference>
<evidence type="ECO:0000256" key="1">
    <source>
        <dbReference type="ARBA" id="ARBA00022821"/>
    </source>
</evidence>
<name>A0ABR2NXX3_9ROSI</name>
<dbReference type="PANTHER" id="PTHR33463:SF220">
    <property type="entry name" value="NB-ARC DOMAIN-CONTAINING PROTEIN"/>
    <property type="match status" value="1"/>
</dbReference>
<keyword evidence="1" id="KW-0611">Plant defense</keyword>
<proteinExistence type="predicted"/>
<dbReference type="Pfam" id="PF23247">
    <property type="entry name" value="LRR_RPS2"/>
    <property type="match status" value="1"/>
</dbReference>
<dbReference type="EMBL" id="JBBPBN010000091">
    <property type="protein sequence ID" value="KAK8980898.1"/>
    <property type="molecule type" value="Genomic_DNA"/>
</dbReference>
<sequence length="165" mass="18845">MEEMQIGKVHAKVSPSTPRFHTLREVEILGCDKLTDVTWLILAPNLRSLSLECCAKIEEILSEGKLGKVADVVGKAYPTPFLKLENLFLCKLPELKSIYWDALPFPCLTSISIDDCLKLKKLPLNSDSIKGNHFTIWGSQDWWAELEWENEVTRRTFFALFSELC</sequence>
<organism evidence="3 4">
    <name type="scientific">Hibiscus sabdariffa</name>
    <name type="common">roselle</name>
    <dbReference type="NCBI Taxonomy" id="183260"/>
    <lineage>
        <taxon>Eukaryota</taxon>
        <taxon>Viridiplantae</taxon>
        <taxon>Streptophyta</taxon>
        <taxon>Embryophyta</taxon>
        <taxon>Tracheophyta</taxon>
        <taxon>Spermatophyta</taxon>
        <taxon>Magnoliopsida</taxon>
        <taxon>eudicotyledons</taxon>
        <taxon>Gunneridae</taxon>
        <taxon>Pentapetalae</taxon>
        <taxon>rosids</taxon>
        <taxon>malvids</taxon>
        <taxon>Malvales</taxon>
        <taxon>Malvaceae</taxon>
        <taxon>Malvoideae</taxon>
        <taxon>Hibiscus</taxon>
    </lineage>
</organism>
<comment type="caution">
    <text evidence="3">The sequence shown here is derived from an EMBL/GenBank/DDBJ whole genome shotgun (WGS) entry which is preliminary data.</text>
</comment>
<keyword evidence="4" id="KW-1185">Reference proteome</keyword>
<feature type="domain" description="Disease resistance protein At4g27190-like leucine-rich repeats" evidence="2">
    <location>
        <begin position="12"/>
        <end position="122"/>
    </location>
</feature>
<dbReference type="InterPro" id="IPR032675">
    <property type="entry name" value="LRR_dom_sf"/>
</dbReference>
<gene>
    <name evidence="3" type="ORF">V6N11_048028</name>
</gene>
<dbReference type="Gene3D" id="3.80.10.10">
    <property type="entry name" value="Ribonuclease Inhibitor"/>
    <property type="match status" value="1"/>
</dbReference>
<protein>
    <recommendedName>
        <fullName evidence="2">Disease resistance protein At4g27190-like leucine-rich repeats domain-containing protein</fullName>
    </recommendedName>
</protein>
<dbReference type="InterPro" id="IPR057135">
    <property type="entry name" value="At4g27190-like_LRR"/>
</dbReference>
<evidence type="ECO:0000259" key="2">
    <source>
        <dbReference type="Pfam" id="PF23247"/>
    </source>
</evidence>
<accession>A0ABR2NXX3</accession>
<dbReference type="Proteomes" id="UP001396334">
    <property type="component" value="Unassembled WGS sequence"/>
</dbReference>
<reference evidence="3 4" key="1">
    <citation type="journal article" date="2024" name="G3 (Bethesda)">
        <title>Genome assembly of Hibiscus sabdariffa L. provides insights into metabolisms of medicinal natural products.</title>
        <authorList>
            <person name="Kim T."/>
        </authorList>
    </citation>
    <scope>NUCLEOTIDE SEQUENCE [LARGE SCALE GENOMIC DNA]</scope>
    <source>
        <strain evidence="3">TK-2024</strain>
        <tissue evidence="3">Old leaves</tissue>
    </source>
</reference>
<dbReference type="PANTHER" id="PTHR33463">
    <property type="entry name" value="NB-ARC DOMAIN-CONTAINING PROTEIN-RELATED"/>
    <property type="match status" value="1"/>
</dbReference>
<evidence type="ECO:0000313" key="4">
    <source>
        <dbReference type="Proteomes" id="UP001396334"/>
    </source>
</evidence>
<dbReference type="InterPro" id="IPR050905">
    <property type="entry name" value="Plant_NBS-LRR"/>
</dbReference>